<dbReference type="AlphaFoldDB" id="A0A669AWE3"/>
<reference evidence="4" key="1">
    <citation type="submission" date="2012-01" db="EMBL/GenBank/DDBJ databases">
        <title>The Genome Sequence of Oreochromis niloticus (Nile Tilapia).</title>
        <authorList>
            <consortium name="Broad Institute Genome Assembly Team"/>
            <consortium name="Broad Institute Sequencing Platform"/>
            <person name="Di Palma F."/>
            <person name="Johnson J."/>
            <person name="Lander E.S."/>
            <person name="Lindblad-Toh K."/>
        </authorList>
    </citation>
    <scope>NUCLEOTIDE SEQUENCE [LARGE SCALE GENOMIC DNA]</scope>
</reference>
<dbReference type="InterPro" id="IPR036179">
    <property type="entry name" value="Ig-like_dom_sf"/>
</dbReference>
<organism evidence="3 4">
    <name type="scientific">Oreochromis niloticus</name>
    <name type="common">Nile tilapia</name>
    <name type="synonym">Tilapia nilotica</name>
    <dbReference type="NCBI Taxonomy" id="8128"/>
    <lineage>
        <taxon>Eukaryota</taxon>
        <taxon>Metazoa</taxon>
        <taxon>Chordata</taxon>
        <taxon>Craniata</taxon>
        <taxon>Vertebrata</taxon>
        <taxon>Euteleostomi</taxon>
        <taxon>Actinopterygii</taxon>
        <taxon>Neopterygii</taxon>
        <taxon>Teleostei</taxon>
        <taxon>Neoteleostei</taxon>
        <taxon>Acanthomorphata</taxon>
        <taxon>Ovalentaria</taxon>
        <taxon>Cichlomorphae</taxon>
        <taxon>Cichliformes</taxon>
        <taxon>Cichlidae</taxon>
        <taxon>African cichlids</taxon>
        <taxon>Pseudocrenilabrinae</taxon>
        <taxon>Oreochromini</taxon>
        <taxon>Oreochromis</taxon>
    </lineage>
</organism>
<accession>A0A669AWE3</accession>
<evidence type="ECO:0000256" key="1">
    <source>
        <dbReference type="SAM" id="SignalP"/>
    </source>
</evidence>
<dbReference type="Proteomes" id="UP000005207">
    <property type="component" value="Linkage group LG11"/>
</dbReference>
<evidence type="ECO:0000313" key="4">
    <source>
        <dbReference type="Proteomes" id="UP000005207"/>
    </source>
</evidence>
<feature type="domain" description="Ig-like" evidence="2">
    <location>
        <begin position="135"/>
        <end position="241"/>
    </location>
</feature>
<gene>
    <name evidence="3" type="primary">LOC100706774</name>
</gene>
<dbReference type="PANTHER" id="PTHR46484:SF7">
    <property type="entry name" value="MYELIN-ASSOCIATED GLYCOPROTEIN-LIKE-RELATED"/>
    <property type="match status" value="1"/>
</dbReference>
<protein>
    <recommendedName>
        <fullName evidence="2">Ig-like domain-containing protein</fullName>
    </recommendedName>
</protein>
<dbReference type="SMART" id="SM00409">
    <property type="entry name" value="IG"/>
    <property type="match status" value="2"/>
</dbReference>
<dbReference type="InterPro" id="IPR007110">
    <property type="entry name" value="Ig-like_dom"/>
</dbReference>
<sequence>MLFNSFIFRFSSVMKLKLCLSFLMFFVIHDVQSAKSQWMALVPSTIPAVQGSCVVIPCTYNYPRPSSKKIINSWLGFWKKGNKVLATSIQKWKLPVEYKKRTQFLAKLRTRNCTMLLDSVRSTDVGPFYFRIEMPQYKSFSYTQNSVSIDVIRNPPPPTLSVEVNDQVYATCSVFHSCPSIPPQFSWSHTGVIKSQSKKVNAWNWQTVSTLTFPPLATDFNKPLNCTVRHRGGKEAQSSIILLI</sequence>
<dbReference type="InterPro" id="IPR013783">
    <property type="entry name" value="Ig-like_fold"/>
</dbReference>
<dbReference type="OMA" id="YKKRTQF"/>
<evidence type="ECO:0000259" key="2">
    <source>
        <dbReference type="PROSITE" id="PS50835"/>
    </source>
</evidence>
<keyword evidence="1" id="KW-0732">Signal</keyword>
<dbReference type="PROSITE" id="PS50835">
    <property type="entry name" value="IG_LIKE"/>
    <property type="match status" value="1"/>
</dbReference>
<dbReference type="Gene3D" id="2.60.40.10">
    <property type="entry name" value="Immunoglobulins"/>
    <property type="match status" value="2"/>
</dbReference>
<dbReference type="Ensembl" id="ENSONIT00000074760.1">
    <property type="protein sequence ID" value="ENSONIP00000027410.1"/>
    <property type="gene ID" value="ENSONIG00000033882.1"/>
</dbReference>
<reference evidence="3" key="3">
    <citation type="submission" date="2025-09" db="UniProtKB">
        <authorList>
            <consortium name="Ensembl"/>
        </authorList>
    </citation>
    <scope>IDENTIFICATION</scope>
</reference>
<dbReference type="InterPro" id="IPR003599">
    <property type="entry name" value="Ig_sub"/>
</dbReference>
<feature type="chain" id="PRO_5025688381" description="Ig-like domain-containing protein" evidence="1">
    <location>
        <begin position="34"/>
        <end position="244"/>
    </location>
</feature>
<dbReference type="SUPFAM" id="SSF48726">
    <property type="entry name" value="Immunoglobulin"/>
    <property type="match status" value="2"/>
</dbReference>
<dbReference type="InParanoid" id="A0A669AWE3"/>
<evidence type="ECO:0000313" key="3">
    <source>
        <dbReference type="Ensembl" id="ENSONIP00000027410.1"/>
    </source>
</evidence>
<name>A0A669AWE3_ORENI</name>
<dbReference type="PANTHER" id="PTHR46484">
    <property type="entry name" value="SI:CH211-171H4.5-RELATED"/>
    <property type="match status" value="1"/>
</dbReference>
<dbReference type="GeneTree" id="ENSGT01150000286924"/>
<keyword evidence="4" id="KW-1185">Reference proteome</keyword>
<proteinExistence type="predicted"/>
<feature type="signal peptide" evidence="1">
    <location>
        <begin position="1"/>
        <end position="33"/>
    </location>
</feature>
<reference evidence="3" key="2">
    <citation type="submission" date="2025-08" db="UniProtKB">
        <authorList>
            <consortium name="Ensembl"/>
        </authorList>
    </citation>
    <scope>IDENTIFICATION</scope>
</reference>